<accession>A0A437N0R2</accession>
<protein>
    <submittedName>
        <fullName evidence="12">Energy transducer TonB</fullName>
    </submittedName>
</protein>
<dbReference type="PANTHER" id="PTHR33446:SF2">
    <property type="entry name" value="PROTEIN TONB"/>
    <property type="match status" value="1"/>
</dbReference>
<evidence type="ECO:0000256" key="5">
    <source>
        <dbReference type="ARBA" id="ARBA00022519"/>
    </source>
</evidence>
<feature type="domain" description="TonB C-terminal" evidence="11">
    <location>
        <begin position="28"/>
        <end position="115"/>
    </location>
</feature>
<keyword evidence="3" id="KW-0813">Transport</keyword>
<dbReference type="EMBL" id="SACO01000014">
    <property type="protein sequence ID" value="RVU03528.1"/>
    <property type="molecule type" value="Genomic_DNA"/>
</dbReference>
<evidence type="ECO:0000256" key="1">
    <source>
        <dbReference type="ARBA" id="ARBA00004383"/>
    </source>
</evidence>
<comment type="similarity">
    <text evidence="2">Belongs to the TonB family.</text>
</comment>
<evidence type="ECO:0000313" key="12">
    <source>
        <dbReference type="EMBL" id="RVU03528.1"/>
    </source>
</evidence>
<dbReference type="GO" id="GO:0015031">
    <property type="term" value="P:protein transport"/>
    <property type="evidence" value="ECO:0007669"/>
    <property type="project" value="UniProtKB-KW"/>
</dbReference>
<evidence type="ECO:0000313" key="13">
    <source>
        <dbReference type="Proteomes" id="UP000282837"/>
    </source>
</evidence>
<proteinExistence type="inferred from homology"/>
<dbReference type="PROSITE" id="PS52015">
    <property type="entry name" value="TONB_CTD"/>
    <property type="match status" value="1"/>
</dbReference>
<gene>
    <name evidence="12" type="ORF">EOE18_15530</name>
</gene>
<keyword evidence="8" id="KW-1133">Transmembrane helix</keyword>
<evidence type="ECO:0000256" key="8">
    <source>
        <dbReference type="ARBA" id="ARBA00022989"/>
    </source>
</evidence>
<keyword evidence="4" id="KW-1003">Cell membrane</keyword>
<dbReference type="PANTHER" id="PTHR33446">
    <property type="entry name" value="PROTEIN TONB-RELATED"/>
    <property type="match status" value="1"/>
</dbReference>
<organism evidence="12 13">
    <name type="scientific">Novosphingobium umbonatum</name>
    <dbReference type="NCBI Taxonomy" id="1908524"/>
    <lineage>
        <taxon>Bacteria</taxon>
        <taxon>Pseudomonadati</taxon>
        <taxon>Pseudomonadota</taxon>
        <taxon>Alphaproteobacteria</taxon>
        <taxon>Sphingomonadales</taxon>
        <taxon>Sphingomonadaceae</taxon>
        <taxon>Novosphingobium</taxon>
    </lineage>
</organism>
<feature type="chain" id="PRO_5019126271" evidence="10">
    <location>
        <begin position="25"/>
        <end position="115"/>
    </location>
</feature>
<keyword evidence="5" id="KW-0997">Cell inner membrane</keyword>
<feature type="signal peptide" evidence="10">
    <location>
        <begin position="1"/>
        <end position="24"/>
    </location>
</feature>
<dbReference type="GO" id="GO:0055085">
    <property type="term" value="P:transmembrane transport"/>
    <property type="evidence" value="ECO:0007669"/>
    <property type="project" value="InterPro"/>
</dbReference>
<dbReference type="RefSeq" id="WP_127711189.1">
    <property type="nucleotide sequence ID" value="NZ_SACO01000014.1"/>
</dbReference>
<evidence type="ECO:0000256" key="2">
    <source>
        <dbReference type="ARBA" id="ARBA00006555"/>
    </source>
</evidence>
<dbReference type="GO" id="GO:0098797">
    <property type="term" value="C:plasma membrane protein complex"/>
    <property type="evidence" value="ECO:0007669"/>
    <property type="project" value="TreeGrafter"/>
</dbReference>
<dbReference type="InterPro" id="IPR037682">
    <property type="entry name" value="TonB_C"/>
</dbReference>
<dbReference type="Gene3D" id="3.30.1150.10">
    <property type="match status" value="1"/>
</dbReference>
<dbReference type="InterPro" id="IPR051045">
    <property type="entry name" value="TonB-dependent_transducer"/>
</dbReference>
<evidence type="ECO:0000259" key="11">
    <source>
        <dbReference type="PROSITE" id="PS52015"/>
    </source>
</evidence>
<dbReference type="Pfam" id="PF03544">
    <property type="entry name" value="TonB_C"/>
    <property type="match status" value="1"/>
</dbReference>
<evidence type="ECO:0000256" key="9">
    <source>
        <dbReference type="ARBA" id="ARBA00023136"/>
    </source>
</evidence>
<dbReference type="InterPro" id="IPR006260">
    <property type="entry name" value="TonB/TolA_C"/>
</dbReference>
<evidence type="ECO:0000256" key="4">
    <source>
        <dbReference type="ARBA" id="ARBA00022475"/>
    </source>
</evidence>
<keyword evidence="10" id="KW-0732">Signal</keyword>
<dbReference type="AlphaFoldDB" id="A0A437N0R2"/>
<evidence type="ECO:0000256" key="7">
    <source>
        <dbReference type="ARBA" id="ARBA00022927"/>
    </source>
</evidence>
<dbReference type="Proteomes" id="UP000282837">
    <property type="component" value="Unassembled WGS sequence"/>
</dbReference>
<keyword evidence="13" id="KW-1185">Reference proteome</keyword>
<dbReference type="OrthoDB" id="7575360at2"/>
<keyword evidence="7" id="KW-0653">Protein transport</keyword>
<evidence type="ECO:0000256" key="10">
    <source>
        <dbReference type="SAM" id="SignalP"/>
    </source>
</evidence>
<reference evidence="12 13" key="1">
    <citation type="submission" date="2019-01" db="EMBL/GenBank/DDBJ databases">
        <authorList>
            <person name="Chen W.-M."/>
        </authorList>
    </citation>
    <scope>NUCLEOTIDE SEQUENCE [LARGE SCALE GENOMIC DNA]</scope>
    <source>
        <strain evidence="12 13">FSY-9</strain>
    </source>
</reference>
<comment type="caution">
    <text evidence="12">The sequence shown here is derived from an EMBL/GenBank/DDBJ whole genome shotgun (WGS) entry which is preliminary data.</text>
</comment>
<evidence type="ECO:0000256" key="6">
    <source>
        <dbReference type="ARBA" id="ARBA00022692"/>
    </source>
</evidence>
<keyword evidence="6" id="KW-0812">Transmembrane</keyword>
<dbReference type="SUPFAM" id="SSF74653">
    <property type="entry name" value="TolA/TonB C-terminal domain"/>
    <property type="match status" value="1"/>
</dbReference>
<keyword evidence="9" id="KW-0472">Membrane</keyword>
<dbReference type="NCBIfam" id="TIGR01352">
    <property type="entry name" value="tonB_Cterm"/>
    <property type="match status" value="1"/>
</dbReference>
<dbReference type="GO" id="GO:0031992">
    <property type="term" value="F:energy transducer activity"/>
    <property type="evidence" value="ECO:0007669"/>
    <property type="project" value="TreeGrafter"/>
</dbReference>
<comment type="subcellular location">
    <subcellularLocation>
        <location evidence="1">Cell inner membrane</location>
        <topology evidence="1">Single-pass membrane protein</topology>
        <orientation evidence="1">Periplasmic side</orientation>
    </subcellularLocation>
</comment>
<name>A0A437N0R2_9SPHN</name>
<sequence>MTTLFSKITLGLAGALLVASPAMAQAPEWTKQVTRMFASKQTYPSTAQMRGEEGTAKVKVFIGADGSVEKAELVAGTGSASLDKEALSVPSKVGRVPAPPAGATTLTVPMTWKLA</sequence>
<evidence type="ECO:0000256" key="3">
    <source>
        <dbReference type="ARBA" id="ARBA00022448"/>
    </source>
</evidence>